<feature type="region of interest" description="Disordered" evidence="1">
    <location>
        <begin position="251"/>
        <end position="377"/>
    </location>
</feature>
<feature type="compositionally biased region" description="Basic and acidic residues" evidence="1">
    <location>
        <begin position="514"/>
        <end position="528"/>
    </location>
</feature>
<accession>A0A8H5D2P2</accession>
<feature type="region of interest" description="Disordered" evidence="1">
    <location>
        <begin position="393"/>
        <end position="420"/>
    </location>
</feature>
<protein>
    <recommendedName>
        <fullName evidence="4">RRM domain-containing protein</fullName>
    </recommendedName>
</protein>
<evidence type="ECO:0000256" key="1">
    <source>
        <dbReference type="SAM" id="MobiDB-lite"/>
    </source>
</evidence>
<feature type="compositionally biased region" description="Low complexity" evidence="1">
    <location>
        <begin position="144"/>
        <end position="190"/>
    </location>
</feature>
<feature type="compositionally biased region" description="Polar residues" evidence="1">
    <location>
        <begin position="314"/>
        <end position="329"/>
    </location>
</feature>
<dbReference type="EMBL" id="JAACJO010000011">
    <property type="protein sequence ID" value="KAF5352461.1"/>
    <property type="molecule type" value="Genomic_DNA"/>
</dbReference>
<name>A0A8H5D2P2_9AGAR</name>
<dbReference type="OrthoDB" id="3071736at2759"/>
<keyword evidence="3" id="KW-1185">Reference proteome</keyword>
<evidence type="ECO:0008006" key="4">
    <source>
        <dbReference type="Google" id="ProtNLM"/>
    </source>
</evidence>
<feature type="region of interest" description="Disordered" evidence="1">
    <location>
        <begin position="113"/>
        <end position="132"/>
    </location>
</feature>
<feature type="compositionally biased region" description="Polar residues" evidence="1">
    <location>
        <begin position="356"/>
        <end position="377"/>
    </location>
</feature>
<sequence length="654" mass="71018">MAMAFDDRPYTTPEEDPFNVRHVVQVCPRPRKSSLFDKWIQEQQRYTDPPGHTRSHSSPLNALLAYPDISGSTLDRPGTAQGLLSQEINTPNLVEDDDIPQRLAAEFSSMAVTDAPATIRSSKRSPRMSFTPSSFRHFNLVFRSCNSSNPSQQPQSQSEESGVPPSRPSSRLSLFSRSNRNNSGGTTTSRATLTPQSTPQKRPKRASQISYGPPSPRKVSPIKIRSRTPSSRWRPTVLGHFGPVEPIAPAASQTSILPPPSDSNYSPSRPSLSSSIDASHTNTSLTVPSIESSSIHHSPTSSEKKVSPPLKANTRPSTPAVQPQAVWSNDTKRYSTPPIAPVPPKPHFHQQHNRGRLTSFTSPNAKASSATSLQSAYPSSINTASNIRDVFTSSTERDTTASSPISPLRPNTANSAVGGTSPYGMVGPYPRMPPYVYNNGASSQPASISSRRGANAFDGIPSAWRYLSTPSTTGAACGFEQIVDDADDEFATGSTCSYAFSASQAHTHTSNQHQEPHHQDQRSQEQEKKRKKADVVYASAASQGGGGGGTLSKMTSFTNLNLAQLAPMTMRAKRKKKRLIVSGIAANDLKKYEGVKRWCESFGEVRQILRMPNGDLVISFQSAEVADTVCRVRAKVFINGVGSVQLSWTTEKKR</sequence>
<reference evidence="2 3" key="1">
    <citation type="journal article" date="2020" name="ISME J.">
        <title>Uncovering the hidden diversity of litter-decomposition mechanisms in mushroom-forming fungi.</title>
        <authorList>
            <person name="Floudas D."/>
            <person name="Bentzer J."/>
            <person name="Ahren D."/>
            <person name="Johansson T."/>
            <person name="Persson P."/>
            <person name="Tunlid A."/>
        </authorList>
    </citation>
    <scope>NUCLEOTIDE SEQUENCE [LARGE SCALE GENOMIC DNA]</scope>
    <source>
        <strain evidence="2 3">CBS 146.42</strain>
    </source>
</reference>
<dbReference type="AlphaFoldDB" id="A0A8H5D2P2"/>
<feature type="region of interest" description="Disordered" evidence="1">
    <location>
        <begin position="505"/>
        <end position="550"/>
    </location>
</feature>
<evidence type="ECO:0000313" key="2">
    <source>
        <dbReference type="EMBL" id="KAF5352461.1"/>
    </source>
</evidence>
<proteinExistence type="predicted"/>
<gene>
    <name evidence="2" type="ORF">D9756_006011</name>
</gene>
<feature type="compositionally biased region" description="Basic residues" evidence="1">
    <location>
        <begin position="346"/>
        <end position="355"/>
    </location>
</feature>
<feature type="region of interest" description="Disordered" evidence="1">
    <location>
        <begin position="144"/>
        <end position="238"/>
    </location>
</feature>
<feature type="compositionally biased region" description="Polar residues" evidence="1">
    <location>
        <begin position="191"/>
        <end position="200"/>
    </location>
</feature>
<feature type="compositionally biased region" description="Polar residues" evidence="1">
    <location>
        <begin position="276"/>
        <end position="287"/>
    </location>
</feature>
<feature type="compositionally biased region" description="Low complexity" evidence="1">
    <location>
        <begin position="288"/>
        <end position="301"/>
    </location>
</feature>
<evidence type="ECO:0000313" key="3">
    <source>
        <dbReference type="Proteomes" id="UP000559027"/>
    </source>
</evidence>
<organism evidence="2 3">
    <name type="scientific">Leucocoprinus leucothites</name>
    <dbReference type="NCBI Taxonomy" id="201217"/>
    <lineage>
        <taxon>Eukaryota</taxon>
        <taxon>Fungi</taxon>
        <taxon>Dikarya</taxon>
        <taxon>Basidiomycota</taxon>
        <taxon>Agaricomycotina</taxon>
        <taxon>Agaricomycetes</taxon>
        <taxon>Agaricomycetidae</taxon>
        <taxon>Agaricales</taxon>
        <taxon>Agaricineae</taxon>
        <taxon>Agaricaceae</taxon>
        <taxon>Leucocoprinus</taxon>
    </lineage>
</organism>
<dbReference type="Proteomes" id="UP000559027">
    <property type="component" value="Unassembled WGS sequence"/>
</dbReference>
<feature type="compositionally biased region" description="Low complexity" evidence="1">
    <location>
        <begin position="227"/>
        <end position="236"/>
    </location>
</feature>
<feature type="compositionally biased region" description="Polar residues" evidence="1">
    <location>
        <begin position="393"/>
        <end position="418"/>
    </location>
</feature>
<comment type="caution">
    <text evidence="2">The sequence shown here is derived from an EMBL/GenBank/DDBJ whole genome shotgun (WGS) entry which is preliminary data.</text>
</comment>
<feature type="compositionally biased region" description="Low complexity" evidence="1">
    <location>
        <begin position="262"/>
        <end position="275"/>
    </location>
</feature>